<reference evidence="4" key="1">
    <citation type="submission" date="2024-05" db="EMBL/GenBank/DDBJ databases">
        <title>Whole genome shotgun sequence of Streptomyces daghestanicus NBRC 12762.</title>
        <authorList>
            <person name="Komaki H."/>
            <person name="Tamura T."/>
        </authorList>
    </citation>
    <scope>NUCLEOTIDE SEQUENCE</scope>
    <source>
        <strain evidence="4">NBRC 12762</strain>
    </source>
</reference>
<protein>
    <recommendedName>
        <fullName evidence="3">DUF6801 domain-containing protein</fullName>
    </recommendedName>
</protein>
<keyword evidence="2" id="KW-0732">Signal</keyword>
<gene>
    <name evidence="4" type="ORF">Sdagh_45320</name>
</gene>
<feature type="compositionally biased region" description="Low complexity" evidence="1">
    <location>
        <begin position="213"/>
        <end position="230"/>
    </location>
</feature>
<proteinExistence type="predicted"/>
<name>A0ABQ3Q6A2_9ACTN</name>
<feature type="compositionally biased region" description="Basic and acidic residues" evidence="1">
    <location>
        <begin position="237"/>
        <end position="247"/>
    </location>
</feature>
<evidence type="ECO:0000256" key="1">
    <source>
        <dbReference type="SAM" id="MobiDB-lite"/>
    </source>
</evidence>
<dbReference type="EMBL" id="BNDX01000011">
    <property type="protein sequence ID" value="GHI32802.1"/>
    <property type="molecule type" value="Genomic_DNA"/>
</dbReference>
<dbReference type="Pfam" id="PF20611">
    <property type="entry name" value="DUF6801"/>
    <property type="match status" value="1"/>
</dbReference>
<keyword evidence="5" id="KW-1185">Reference proteome</keyword>
<sequence>MTLPRTAPRPARRAAVAAFVVLAATVPLTAGAAGAAGTRAVDAALPYVCALPSGEQPATVRISATLPDRAVAGEPVRPADVTTTVELPEQAVTDLTALGAAGVRAATRLAVGVAQGEAAAEAVWRGDTEPVPLPPSGPLTLAATGDVPTVTGRGTHDLTFTAGSLTVDLAPSTADGGATDPASLTVPCRLADEAPDGGRLAAVPLGTDGSGGTESPSGSPSGEPSASGTPGQPGGGDPERQGERAPKVAEPLPGGGTAERAAPTCKYDAKYPAGPMSLNAYITGYANVNKLDGAALIPPFCTLITQGEPQFEFLPDFSGATITQHSTADLWYQQRKRTPPFQATFLSFDFTPTKATMVLEQTGPMTIDSNGFTDFAFTSTDTYVRAPITLRVTALEVNGTPLDVGTECRTRTSLASPEPEPEKYPGDHLILHGRGEQNIGEPATGYLLLSGGPLTGEVTIPAFTGCGTADGENLDRLLTASVSGPGNYVKQIQGQACFVSAEVLNPDECTEDAQPKKIPVAER</sequence>
<evidence type="ECO:0000256" key="2">
    <source>
        <dbReference type="SAM" id="SignalP"/>
    </source>
</evidence>
<feature type="region of interest" description="Disordered" evidence="1">
    <location>
        <begin position="189"/>
        <end position="261"/>
    </location>
</feature>
<feature type="domain" description="DUF6801" evidence="3">
    <location>
        <begin position="47"/>
        <end position="191"/>
    </location>
</feature>
<dbReference type="InterPro" id="IPR046542">
    <property type="entry name" value="DUF6801"/>
</dbReference>
<feature type="signal peptide" evidence="2">
    <location>
        <begin position="1"/>
        <end position="32"/>
    </location>
</feature>
<evidence type="ECO:0000259" key="3">
    <source>
        <dbReference type="Pfam" id="PF20611"/>
    </source>
</evidence>
<dbReference type="Proteomes" id="UP001052655">
    <property type="component" value="Unassembled WGS sequence"/>
</dbReference>
<organism evidence="4 5">
    <name type="scientific">Streptomyces daghestanicus</name>
    <dbReference type="NCBI Taxonomy" id="66885"/>
    <lineage>
        <taxon>Bacteria</taxon>
        <taxon>Bacillati</taxon>
        <taxon>Actinomycetota</taxon>
        <taxon>Actinomycetes</taxon>
        <taxon>Kitasatosporales</taxon>
        <taxon>Streptomycetaceae</taxon>
        <taxon>Streptomyces</taxon>
    </lineage>
</organism>
<dbReference type="RefSeq" id="WP_190077170.1">
    <property type="nucleotide sequence ID" value="NZ_BMTC01000008.1"/>
</dbReference>
<accession>A0ABQ3Q6A2</accession>
<evidence type="ECO:0000313" key="5">
    <source>
        <dbReference type="Proteomes" id="UP001052655"/>
    </source>
</evidence>
<evidence type="ECO:0000313" key="4">
    <source>
        <dbReference type="EMBL" id="GHI32802.1"/>
    </source>
</evidence>
<feature type="chain" id="PRO_5046849896" description="DUF6801 domain-containing protein" evidence="2">
    <location>
        <begin position="33"/>
        <end position="523"/>
    </location>
</feature>
<comment type="caution">
    <text evidence="4">The sequence shown here is derived from an EMBL/GenBank/DDBJ whole genome shotgun (WGS) entry which is preliminary data.</text>
</comment>